<evidence type="ECO:0000256" key="1">
    <source>
        <dbReference type="SAM" id="Coils"/>
    </source>
</evidence>
<accession>A0A8K0CYB6</accession>
<dbReference type="InterPro" id="IPR036728">
    <property type="entry name" value="PBP_GOBP_sf"/>
</dbReference>
<keyword evidence="4" id="KW-1185">Reference proteome</keyword>
<comment type="caution">
    <text evidence="3">The sequence shown here is derived from an EMBL/GenBank/DDBJ whole genome shotgun (WGS) entry which is preliminary data.</text>
</comment>
<reference evidence="3" key="1">
    <citation type="submission" date="2019-08" db="EMBL/GenBank/DDBJ databases">
        <title>The genome of the North American firefly Photinus pyralis.</title>
        <authorList>
            <consortium name="Photinus pyralis genome working group"/>
            <person name="Fallon T.R."/>
            <person name="Sander Lower S.E."/>
            <person name="Weng J.-K."/>
        </authorList>
    </citation>
    <scope>NUCLEOTIDE SEQUENCE</scope>
    <source>
        <strain evidence="3">TRF0915ILg1</strain>
        <tissue evidence="3">Whole body</tissue>
    </source>
</reference>
<evidence type="ECO:0000256" key="2">
    <source>
        <dbReference type="SAM" id="SignalP"/>
    </source>
</evidence>
<dbReference type="CDD" id="cd23992">
    <property type="entry name" value="PBP_GOBP"/>
    <property type="match status" value="1"/>
</dbReference>
<protein>
    <submittedName>
        <fullName evidence="3">Uncharacterized protein</fullName>
    </submittedName>
</protein>
<evidence type="ECO:0000313" key="4">
    <source>
        <dbReference type="Proteomes" id="UP000801492"/>
    </source>
</evidence>
<keyword evidence="2" id="KW-0732">Signal</keyword>
<dbReference type="GO" id="GO:0005549">
    <property type="term" value="F:odorant binding"/>
    <property type="evidence" value="ECO:0007669"/>
    <property type="project" value="InterPro"/>
</dbReference>
<dbReference type="AlphaFoldDB" id="A0A8K0CYB6"/>
<dbReference type="SUPFAM" id="SSF47565">
    <property type="entry name" value="Insect pheromone/odorant-binding proteins"/>
    <property type="match status" value="1"/>
</dbReference>
<name>A0A8K0CYB6_IGNLU</name>
<dbReference type="EMBL" id="VTPC01005486">
    <property type="protein sequence ID" value="KAF2895955.1"/>
    <property type="molecule type" value="Genomic_DNA"/>
</dbReference>
<dbReference type="Proteomes" id="UP000801492">
    <property type="component" value="Unassembled WGS sequence"/>
</dbReference>
<dbReference type="OrthoDB" id="6735400at2759"/>
<dbReference type="Pfam" id="PF01395">
    <property type="entry name" value="PBP_GOBP"/>
    <property type="match status" value="1"/>
</dbReference>
<feature type="coiled-coil region" evidence="1">
    <location>
        <begin position="82"/>
        <end position="109"/>
    </location>
</feature>
<gene>
    <name evidence="3" type="ORF">ILUMI_10218</name>
</gene>
<organism evidence="3 4">
    <name type="scientific">Ignelater luminosus</name>
    <name type="common">Cucubano</name>
    <name type="synonym">Pyrophorus luminosus</name>
    <dbReference type="NCBI Taxonomy" id="2038154"/>
    <lineage>
        <taxon>Eukaryota</taxon>
        <taxon>Metazoa</taxon>
        <taxon>Ecdysozoa</taxon>
        <taxon>Arthropoda</taxon>
        <taxon>Hexapoda</taxon>
        <taxon>Insecta</taxon>
        <taxon>Pterygota</taxon>
        <taxon>Neoptera</taxon>
        <taxon>Endopterygota</taxon>
        <taxon>Coleoptera</taxon>
        <taxon>Polyphaga</taxon>
        <taxon>Elateriformia</taxon>
        <taxon>Elateroidea</taxon>
        <taxon>Elateridae</taxon>
        <taxon>Agrypninae</taxon>
        <taxon>Pyrophorini</taxon>
        <taxon>Ignelater</taxon>
    </lineage>
</organism>
<feature type="chain" id="PRO_5035458776" evidence="2">
    <location>
        <begin position="17"/>
        <end position="152"/>
    </location>
</feature>
<evidence type="ECO:0000313" key="3">
    <source>
        <dbReference type="EMBL" id="KAF2895955.1"/>
    </source>
</evidence>
<sequence>MKCLIVCFTLLVGALAYSWEPHELKCIEELGTDKSIVEGFGDPLEKPTPIDNEAYNEFTECSWKKQGLVTDAGEVNWDAIDNVILEAVKEDAEKNKSDSEEQVAALLAGGLIKGLIDNCRNEHGNSNAQTFVKVQNCIGTQLRTLDSSEEKH</sequence>
<dbReference type="Gene3D" id="1.10.238.20">
    <property type="entry name" value="Pheromone/general odorant binding protein domain"/>
    <property type="match status" value="1"/>
</dbReference>
<feature type="signal peptide" evidence="2">
    <location>
        <begin position="1"/>
        <end position="16"/>
    </location>
</feature>
<proteinExistence type="predicted"/>
<keyword evidence="1" id="KW-0175">Coiled coil</keyword>
<dbReference type="InterPro" id="IPR006170">
    <property type="entry name" value="PBP/GOBP"/>
</dbReference>